<dbReference type="PANTHER" id="PTHR45138:SF9">
    <property type="entry name" value="DIGUANYLATE CYCLASE DGCM-RELATED"/>
    <property type="match status" value="1"/>
</dbReference>
<feature type="transmembrane region" description="Helical" evidence="3">
    <location>
        <begin position="30"/>
        <end position="49"/>
    </location>
</feature>
<dbReference type="Proteomes" id="UP001220395">
    <property type="component" value="Chromosome"/>
</dbReference>
<keyword evidence="3" id="KW-1133">Transmembrane helix</keyword>
<name>A0ABY7TN27_9SPHN</name>
<dbReference type="InterPro" id="IPR043128">
    <property type="entry name" value="Rev_trsase/Diguanyl_cyclase"/>
</dbReference>
<dbReference type="NCBIfam" id="TIGR00254">
    <property type="entry name" value="GGDEF"/>
    <property type="match status" value="1"/>
</dbReference>
<evidence type="ECO:0000313" key="6">
    <source>
        <dbReference type="Proteomes" id="UP001220395"/>
    </source>
</evidence>
<feature type="transmembrane region" description="Helical" evidence="3">
    <location>
        <begin position="88"/>
        <end position="110"/>
    </location>
</feature>
<evidence type="ECO:0000256" key="3">
    <source>
        <dbReference type="SAM" id="Phobius"/>
    </source>
</evidence>
<dbReference type="SUPFAM" id="SSF55073">
    <property type="entry name" value="Nucleotide cyclase"/>
    <property type="match status" value="1"/>
</dbReference>
<dbReference type="Gene3D" id="3.30.70.270">
    <property type="match status" value="1"/>
</dbReference>
<dbReference type="InterPro" id="IPR000160">
    <property type="entry name" value="GGDEF_dom"/>
</dbReference>
<keyword evidence="3" id="KW-0812">Transmembrane</keyword>
<dbReference type="EC" id="2.7.7.65" evidence="1"/>
<feature type="transmembrane region" description="Helical" evidence="3">
    <location>
        <begin position="116"/>
        <end position="135"/>
    </location>
</feature>
<comment type="catalytic activity">
    <reaction evidence="2">
        <text>2 GTP = 3',3'-c-di-GMP + 2 diphosphate</text>
        <dbReference type="Rhea" id="RHEA:24898"/>
        <dbReference type="ChEBI" id="CHEBI:33019"/>
        <dbReference type="ChEBI" id="CHEBI:37565"/>
        <dbReference type="ChEBI" id="CHEBI:58805"/>
        <dbReference type="EC" id="2.7.7.65"/>
    </reaction>
</comment>
<protein>
    <recommendedName>
        <fullName evidence="1">diguanylate cyclase</fullName>
        <ecNumber evidence="1">2.7.7.65</ecNumber>
    </recommendedName>
</protein>
<feature type="transmembrane region" description="Helical" evidence="3">
    <location>
        <begin position="55"/>
        <end position="76"/>
    </location>
</feature>
<gene>
    <name evidence="5" type="ORF">PQ455_05265</name>
</gene>
<keyword evidence="3" id="KW-0472">Membrane</keyword>
<reference evidence="5 6" key="1">
    <citation type="submission" date="2023-02" db="EMBL/GenBank/DDBJ databases">
        <title>Genome sequence of Sphingomonas naphthae.</title>
        <authorList>
            <person name="Kim S."/>
            <person name="Heo J."/>
            <person name="Kwon S.-W."/>
        </authorList>
    </citation>
    <scope>NUCLEOTIDE SEQUENCE [LARGE SCALE GENOMIC DNA]</scope>
    <source>
        <strain evidence="5 6">KACC 18716</strain>
    </source>
</reference>
<sequence>MLVALVTISAMIAVILAIAWRDFGRPRHALTWAIGFTLASVAWGMAIVQLAAPDFAWLLAIMATGLTAWSNAAVAIGYRQRGSQPPLVWPLVGLGAIVTFADAVLAGVGGLEGLRAAIPVLFATFTMGLAASALTGRRAGERAAERVTMLVLLTLAMFHLVTAALALTVSGPELHGDLAVFMQARLLVTPAALTATGLFSVFLLAADLADRMRRLAASDPLTGILNRRGFEEAAMLLLDSARRQGRPVTLVLADIDRFKQINDAHGHAAGDRALQLFAERVGASIRRRDLFGRIGGEEFAIILPDTPIEDARVAIDKLRLEVAGYDAGELAEPVPITASFGITAFRPGEDRTLAKMMARADSALYSSKRGGRNMVTLIA</sequence>
<feature type="domain" description="GGDEF" evidence="4">
    <location>
        <begin position="246"/>
        <end position="379"/>
    </location>
</feature>
<dbReference type="InterPro" id="IPR029787">
    <property type="entry name" value="Nucleotide_cyclase"/>
</dbReference>
<dbReference type="CDD" id="cd01949">
    <property type="entry name" value="GGDEF"/>
    <property type="match status" value="1"/>
</dbReference>
<accession>A0ABY7TN27</accession>
<evidence type="ECO:0000313" key="5">
    <source>
        <dbReference type="EMBL" id="WCT74641.1"/>
    </source>
</evidence>
<feature type="transmembrane region" description="Helical" evidence="3">
    <location>
        <begin position="187"/>
        <end position="206"/>
    </location>
</feature>
<evidence type="ECO:0000259" key="4">
    <source>
        <dbReference type="PROSITE" id="PS50887"/>
    </source>
</evidence>
<dbReference type="SMART" id="SM00267">
    <property type="entry name" value="GGDEF"/>
    <property type="match status" value="1"/>
</dbReference>
<dbReference type="PROSITE" id="PS50887">
    <property type="entry name" value="GGDEF"/>
    <property type="match status" value="1"/>
</dbReference>
<organism evidence="5 6">
    <name type="scientific">Sphingomonas naphthae</name>
    <dbReference type="NCBI Taxonomy" id="1813468"/>
    <lineage>
        <taxon>Bacteria</taxon>
        <taxon>Pseudomonadati</taxon>
        <taxon>Pseudomonadota</taxon>
        <taxon>Alphaproteobacteria</taxon>
        <taxon>Sphingomonadales</taxon>
        <taxon>Sphingomonadaceae</taxon>
        <taxon>Sphingomonas</taxon>
    </lineage>
</organism>
<proteinExistence type="predicted"/>
<dbReference type="RefSeq" id="WP_273689841.1">
    <property type="nucleotide sequence ID" value="NZ_CP117411.1"/>
</dbReference>
<dbReference type="Pfam" id="PF00990">
    <property type="entry name" value="GGDEF"/>
    <property type="match status" value="1"/>
</dbReference>
<evidence type="ECO:0000256" key="1">
    <source>
        <dbReference type="ARBA" id="ARBA00012528"/>
    </source>
</evidence>
<dbReference type="EMBL" id="CP117411">
    <property type="protein sequence ID" value="WCT74641.1"/>
    <property type="molecule type" value="Genomic_DNA"/>
</dbReference>
<dbReference type="InterPro" id="IPR050469">
    <property type="entry name" value="Diguanylate_Cyclase"/>
</dbReference>
<feature type="transmembrane region" description="Helical" evidence="3">
    <location>
        <begin position="147"/>
        <end position="167"/>
    </location>
</feature>
<evidence type="ECO:0000256" key="2">
    <source>
        <dbReference type="ARBA" id="ARBA00034247"/>
    </source>
</evidence>
<feature type="transmembrane region" description="Helical" evidence="3">
    <location>
        <begin position="6"/>
        <end position="23"/>
    </location>
</feature>
<keyword evidence="6" id="KW-1185">Reference proteome</keyword>
<dbReference type="PANTHER" id="PTHR45138">
    <property type="entry name" value="REGULATORY COMPONENTS OF SENSORY TRANSDUCTION SYSTEM"/>
    <property type="match status" value="1"/>
</dbReference>